<dbReference type="Proteomes" id="UP000005522">
    <property type="component" value="Chromosome"/>
</dbReference>
<accession>A0A059ZY02</accession>
<dbReference type="PROSITE" id="PS00217">
    <property type="entry name" value="SUGAR_TRANSPORT_2"/>
    <property type="match status" value="1"/>
</dbReference>
<dbReference type="NCBIfam" id="TIGR00879">
    <property type="entry name" value="SP"/>
    <property type="match status" value="1"/>
</dbReference>
<dbReference type="InterPro" id="IPR050814">
    <property type="entry name" value="Myo-inositol_Transporter"/>
</dbReference>
<evidence type="ECO:0000256" key="4">
    <source>
        <dbReference type="ARBA" id="ARBA00022692"/>
    </source>
</evidence>
<keyword evidence="4 8" id="KW-0812">Transmembrane</keyword>
<dbReference type="FunFam" id="1.20.1250.20:FF:000073">
    <property type="entry name" value="MFS myo-inositol transporter, putative"/>
    <property type="match status" value="1"/>
</dbReference>
<feature type="transmembrane region" description="Helical" evidence="8">
    <location>
        <begin position="23"/>
        <end position="51"/>
    </location>
</feature>
<dbReference type="SUPFAM" id="SSF103473">
    <property type="entry name" value="MFS general substrate transporter"/>
    <property type="match status" value="1"/>
</dbReference>
<evidence type="ECO:0000313" key="11">
    <source>
        <dbReference type="Proteomes" id="UP000005522"/>
    </source>
</evidence>
<dbReference type="InterPro" id="IPR005829">
    <property type="entry name" value="Sugar_transporter_CS"/>
</dbReference>
<feature type="transmembrane region" description="Helical" evidence="8">
    <location>
        <begin position="150"/>
        <end position="173"/>
    </location>
</feature>
<sequence>MNSTIPSAAGSETLPAPKKDFRFVLIAVVAGLGGLLFGYDTGVVAGVLLFLRDTFHLDSTLQGLFVAIALGAAAVGAAFAGALSDAFGRRTVLIITALMFVLGALLAAIAQSVPVLFVGRVLVGAAIGVSSMLTPLYLAEVSAAHWRGAIVTINQFYITFGIFVSYLVDYALADVTNGWRWMLGLGAIPGVVLLVGMFILPESPRWLAGHNLLEKARAALRFLRGRSDVDAELAALHKDVVEEGRRAAPWSRLLQKDVRKPLIIGVGLAIFQQITGINAVIYFAPTIFQDAGLSSASVSILATVGVGAVNVIMTLVAMRLMDSWGRRKLLLWGLWGMLVSLVVIGIGFMVELHGALAYLIVIMVAAFVAFFAIGLGPVFWLLIAEIFPLAIRGRGASIATIANWVSNMVVSGVFLDLLLAIGRGPTFLLYGAMTVLAILFTLWIVPETKGRSLEQIESHLDAQPD</sequence>
<dbReference type="InterPro" id="IPR020846">
    <property type="entry name" value="MFS_dom"/>
</dbReference>
<feature type="transmembrane region" description="Helical" evidence="8">
    <location>
        <begin position="179"/>
        <end position="200"/>
    </location>
</feature>
<dbReference type="RefSeq" id="WP_004869267.1">
    <property type="nucleotide sequence ID" value="NZ_CP005986.1"/>
</dbReference>
<feature type="transmembrane region" description="Helical" evidence="8">
    <location>
        <begin position="262"/>
        <end position="284"/>
    </location>
</feature>
<keyword evidence="3 7" id="KW-0813">Transport</keyword>
<dbReference type="PANTHER" id="PTHR48020:SF12">
    <property type="entry name" value="PROTON MYO-INOSITOL COTRANSPORTER"/>
    <property type="match status" value="1"/>
</dbReference>
<name>A0A059ZY02_ACICK</name>
<dbReference type="GeneID" id="92932632"/>
<dbReference type="Gene3D" id="1.20.1250.20">
    <property type="entry name" value="MFS general substrate transporter like domains"/>
    <property type="match status" value="1"/>
</dbReference>
<feature type="transmembrane region" description="Helical" evidence="8">
    <location>
        <begin position="117"/>
        <end position="138"/>
    </location>
</feature>
<dbReference type="InterPro" id="IPR036259">
    <property type="entry name" value="MFS_trans_sf"/>
</dbReference>
<comment type="similarity">
    <text evidence="2 7">Belongs to the major facilitator superfamily. Sugar transporter (TC 2.A.1.1) family.</text>
</comment>
<feature type="domain" description="Major facilitator superfamily (MFS) profile" evidence="9">
    <location>
        <begin position="26"/>
        <end position="449"/>
    </location>
</feature>
<keyword evidence="5 8" id="KW-1133">Transmembrane helix</keyword>
<feature type="transmembrane region" description="Helical" evidence="8">
    <location>
        <begin position="395"/>
        <end position="421"/>
    </location>
</feature>
<reference evidence="10 11" key="1">
    <citation type="journal article" date="2009" name="J. Bacteriol.">
        <title>Draft genome sequence of the extremely acidophilic bacterium Acidithiobacillus caldus ATCC 51756 reveals metabolic versatility in the genus Acidithiobacillus.</title>
        <authorList>
            <person name="Valdes J."/>
            <person name="Quatrini R."/>
            <person name="Hallberg K."/>
            <person name="Dopson M."/>
            <person name="Valenzuela P.D."/>
            <person name="Holmes D.S."/>
        </authorList>
    </citation>
    <scope>NUCLEOTIDE SEQUENCE [LARGE SCALE GENOMIC DNA]</scope>
    <source>
        <strain evidence="11">ATCC 51756 / DSM 8584 / KU</strain>
    </source>
</reference>
<dbReference type="InterPro" id="IPR005828">
    <property type="entry name" value="MFS_sugar_transport-like"/>
</dbReference>
<evidence type="ECO:0000256" key="6">
    <source>
        <dbReference type="ARBA" id="ARBA00023136"/>
    </source>
</evidence>
<evidence type="ECO:0000256" key="7">
    <source>
        <dbReference type="RuleBase" id="RU003346"/>
    </source>
</evidence>
<evidence type="ECO:0000256" key="3">
    <source>
        <dbReference type="ARBA" id="ARBA00022448"/>
    </source>
</evidence>
<dbReference type="GO" id="GO:0022857">
    <property type="term" value="F:transmembrane transporter activity"/>
    <property type="evidence" value="ECO:0007669"/>
    <property type="project" value="InterPro"/>
</dbReference>
<gene>
    <name evidence="10" type="ORF">Acaty_c2571</name>
</gene>
<dbReference type="EMBL" id="CP005986">
    <property type="protein sequence ID" value="AIA56415.1"/>
    <property type="molecule type" value="Genomic_DNA"/>
</dbReference>
<evidence type="ECO:0000256" key="5">
    <source>
        <dbReference type="ARBA" id="ARBA00022989"/>
    </source>
</evidence>
<evidence type="ECO:0000259" key="9">
    <source>
        <dbReference type="PROSITE" id="PS50850"/>
    </source>
</evidence>
<protein>
    <submittedName>
        <fullName evidence="10">Arabinose-proton symporter</fullName>
    </submittedName>
</protein>
<feature type="transmembrane region" description="Helical" evidence="8">
    <location>
        <begin position="427"/>
        <end position="445"/>
    </location>
</feature>
<feature type="transmembrane region" description="Helical" evidence="8">
    <location>
        <begin position="91"/>
        <end position="111"/>
    </location>
</feature>
<dbReference type="AlphaFoldDB" id="A0A059ZY02"/>
<proteinExistence type="inferred from homology"/>
<evidence type="ECO:0000256" key="8">
    <source>
        <dbReference type="SAM" id="Phobius"/>
    </source>
</evidence>
<feature type="transmembrane region" description="Helical" evidence="8">
    <location>
        <begin position="356"/>
        <end position="383"/>
    </location>
</feature>
<dbReference type="PRINTS" id="PR00171">
    <property type="entry name" value="SUGRTRNSPORT"/>
</dbReference>
<dbReference type="InterPro" id="IPR003663">
    <property type="entry name" value="Sugar/inositol_transpt"/>
</dbReference>
<feature type="transmembrane region" description="Helical" evidence="8">
    <location>
        <begin position="329"/>
        <end position="350"/>
    </location>
</feature>
<dbReference type="PROSITE" id="PS00216">
    <property type="entry name" value="SUGAR_TRANSPORT_1"/>
    <property type="match status" value="2"/>
</dbReference>
<evidence type="ECO:0000313" key="10">
    <source>
        <dbReference type="EMBL" id="AIA56415.1"/>
    </source>
</evidence>
<feature type="transmembrane region" description="Helical" evidence="8">
    <location>
        <begin position="63"/>
        <end position="84"/>
    </location>
</feature>
<keyword evidence="6 8" id="KW-0472">Membrane</keyword>
<dbReference type="KEGG" id="acz:Acaty_c2571"/>
<evidence type="ECO:0000256" key="1">
    <source>
        <dbReference type="ARBA" id="ARBA00004141"/>
    </source>
</evidence>
<dbReference type="Pfam" id="PF00083">
    <property type="entry name" value="Sugar_tr"/>
    <property type="match status" value="1"/>
</dbReference>
<organism evidence="10 11">
    <name type="scientific">Acidithiobacillus caldus (strain ATCC 51756 / DSM 8584 / KU)</name>
    <dbReference type="NCBI Taxonomy" id="637389"/>
    <lineage>
        <taxon>Bacteria</taxon>
        <taxon>Pseudomonadati</taxon>
        <taxon>Pseudomonadota</taxon>
        <taxon>Acidithiobacillia</taxon>
        <taxon>Acidithiobacillales</taxon>
        <taxon>Acidithiobacillaceae</taxon>
        <taxon>Acidithiobacillus</taxon>
    </lineage>
</organism>
<dbReference type="PANTHER" id="PTHR48020">
    <property type="entry name" value="PROTON MYO-INOSITOL COTRANSPORTER"/>
    <property type="match status" value="1"/>
</dbReference>
<dbReference type="GO" id="GO:0016020">
    <property type="term" value="C:membrane"/>
    <property type="evidence" value="ECO:0007669"/>
    <property type="project" value="UniProtKB-SubCell"/>
</dbReference>
<dbReference type="eggNOG" id="COG2814">
    <property type="taxonomic scope" value="Bacteria"/>
</dbReference>
<evidence type="ECO:0000256" key="2">
    <source>
        <dbReference type="ARBA" id="ARBA00010992"/>
    </source>
</evidence>
<dbReference type="HOGENOM" id="CLU_001265_30_5_6"/>
<comment type="subcellular location">
    <subcellularLocation>
        <location evidence="1">Membrane</location>
        <topology evidence="1">Multi-pass membrane protein</topology>
    </subcellularLocation>
</comment>
<feature type="transmembrane region" description="Helical" evidence="8">
    <location>
        <begin position="296"/>
        <end position="317"/>
    </location>
</feature>
<dbReference type="PROSITE" id="PS50850">
    <property type="entry name" value="MFS"/>
    <property type="match status" value="1"/>
</dbReference>